<feature type="signal peptide" evidence="1">
    <location>
        <begin position="1"/>
        <end position="19"/>
    </location>
</feature>
<organism evidence="2 3">
    <name type="scientific">Madurella mycetomatis</name>
    <dbReference type="NCBI Taxonomy" id="100816"/>
    <lineage>
        <taxon>Eukaryota</taxon>
        <taxon>Fungi</taxon>
        <taxon>Dikarya</taxon>
        <taxon>Ascomycota</taxon>
        <taxon>Pezizomycotina</taxon>
        <taxon>Sordariomycetes</taxon>
        <taxon>Sordariomycetidae</taxon>
        <taxon>Sordariales</taxon>
        <taxon>Sordariales incertae sedis</taxon>
        <taxon>Madurella</taxon>
    </lineage>
</organism>
<dbReference type="AlphaFoldDB" id="A0A175VVA3"/>
<dbReference type="Proteomes" id="UP000078237">
    <property type="component" value="Unassembled WGS sequence"/>
</dbReference>
<evidence type="ECO:0000256" key="1">
    <source>
        <dbReference type="SAM" id="SignalP"/>
    </source>
</evidence>
<keyword evidence="3" id="KW-1185">Reference proteome</keyword>
<proteinExistence type="predicted"/>
<name>A0A175VVA3_9PEZI</name>
<dbReference type="EMBL" id="LCTW02000269">
    <property type="protein sequence ID" value="KXX75467.1"/>
    <property type="molecule type" value="Genomic_DNA"/>
</dbReference>
<keyword evidence="1" id="KW-0732">Signal</keyword>
<evidence type="ECO:0000313" key="3">
    <source>
        <dbReference type="Proteomes" id="UP000078237"/>
    </source>
</evidence>
<dbReference type="VEuPathDB" id="FungiDB:MMYC01_208589"/>
<reference evidence="2 3" key="1">
    <citation type="journal article" date="2016" name="Genome Announc.">
        <title>Genome Sequence of Madurella mycetomatis mm55, Isolated from a Human Mycetoma Case in Sudan.</title>
        <authorList>
            <person name="Smit S."/>
            <person name="Derks M.F."/>
            <person name="Bervoets S."/>
            <person name="Fahal A."/>
            <person name="van Leeuwen W."/>
            <person name="van Belkum A."/>
            <person name="van de Sande W.W."/>
        </authorList>
    </citation>
    <scope>NUCLEOTIDE SEQUENCE [LARGE SCALE GENOMIC DNA]</scope>
    <source>
        <strain evidence="3">mm55</strain>
    </source>
</reference>
<gene>
    <name evidence="2" type="ORF">MMYC01_208589</name>
</gene>
<evidence type="ECO:0000313" key="2">
    <source>
        <dbReference type="EMBL" id="KXX75467.1"/>
    </source>
</evidence>
<sequence length="157" mass="17519">MRLTFSLLTFLHLPALSLSRTIITPTESTSIPPYTSRDYDTVYPGRCADSSSATDTVISSHVQWAPVTEYTYIDYRKWTTIYPEPTPTSYPTDVAVTFISTHTVEYYLTGSLGDVDHWTLELAIVSFSFQTNMTTRPSALAMPTDVVGQERGCRTVG</sequence>
<feature type="chain" id="PRO_5008043410" evidence="1">
    <location>
        <begin position="20"/>
        <end position="157"/>
    </location>
</feature>
<protein>
    <submittedName>
        <fullName evidence="2">Uncharacterized protein</fullName>
    </submittedName>
</protein>
<comment type="caution">
    <text evidence="2">The sequence shown here is derived from an EMBL/GenBank/DDBJ whole genome shotgun (WGS) entry which is preliminary data.</text>
</comment>
<accession>A0A175VVA3</accession>